<dbReference type="Proteomes" id="UP001501759">
    <property type="component" value="Unassembled WGS sequence"/>
</dbReference>
<dbReference type="EMBL" id="BAABKB010000004">
    <property type="protein sequence ID" value="GAA5005825.1"/>
    <property type="molecule type" value="Genomic_DNA"/>
</dbReference>
<evidence type="ECO:0000313" key="2">
    <source>
        <dbReference type="EMBL" id="GAA5005825.1"/>
    </source>
</evidence>
<accession>A0ABP9IQD1</accession>
<proteinExistence type="predicted"/>
<keyword evidence="3" id="KW-1185">Reference proteome</keyword>
<name>A0ABP9IQD1_9ACTN</name>
<evidence type="ECO:0000256" key="1">
    <source>
        <dbReference type="SAM" id="MobiDB-lite"/>
    </source>
</evidence>
<feature type="region of interest" description="Disordered" evidence="1">
    <location>
        <begin position="68"/>
        <end position="92"/>
    </location>
</feature>
<feature type="compositionally biased region" description="Basic and acidic residues" evidence="1">
    <location>
        <begin position="76"/>
        <end position="92"/>
    </location>
</feature>
<comment type="caution">
    <text evidence="2">The sequence shown here is derived from an EMBL/GenBank/DDBJ whole genome shotgun (WGS) entry which is preliminary data.</text>
</comment>
<gene>
    <name evidence="2" type="ORF">GCM10023335_22970</name>
</gene>
<reference evidence="3" key="1">
    <citation type="journal article" date="2019" name="Int. J. Syst. Evol. Microbiol.">
        <title>The Global Catalogue of Microorganisms (GCM) 10K type strain sequencing project: providing services to taxonomists for standard genome sequencing and annotation.</title>
        <authorList>
            <consortium name="The Broad Institute Genomics Platform"/>
            <consortium name="The Broad Institute Genome Sequencing Center for Infectious Disease"/>
            <person name="Wu L."/>
            <person name="Ma J."/>
        </authorList>
    </citation>
    <scope>NUCLEOTIDE SEQUENCE [LARGE SCALE GENOMIC DNA]</scope>
    <source>
        <strain evidence="3">JCM 18409</strain>
    </source>
</reference>
<evidence type="ECO:0000313" key="3">
    <source>
        <dbReference type="Proteomes" id="UP001501759"/>
    </source>
</evidence>
<organism evidence="2 3">
    <name type="scientific">Streptomyces siamensis</name>
    <dbReference type="NCBI Taxonomy" id="1274986"/>
    <lineage>
        <taxon>Bacteria</taxon>
        <taxon>Bacillati</taxon>
        <taxon>Actinomycetota</taxon>
        <taxon>Actinomycetes</taxon>
        <taxon>Kitasatosporales</taxon>
        <taxon>Streptomycetaceae</taxon>
        <taxon>Streptomyces</taxon>
    </lineage>
</organism>
<protein>
    <submittedName>
        <fullName evidence="2">Uncharacterized protein</fullName>
    </submittedName>
</protein>
<sequence>MQPVAGMSAEVHVAPAEVHVAPAEVHAVPAEVHAVPLEVHATPAAAHAVRSGPAGRCRAAPRAGACTGIGPGRSCGRSEGRAGEHGEGRTGDCVEAPACRRHARRRRDGDTPVSVANVTLPPTSHFGHKGAFAGQLINAAL</sequence>